<dbReference type="Pfam" id="PF03704">
    <property type="entry name" value="BTAD"/>
    <property type="match status" value="1"/>
</dbReference>
<dbReference type="SMART" id="SM01043">
    <property type="entry name" value="BTAD"/>
    <property type="match status" value="1"/>
</dbReference>
<sequence length="249" mass="27334">MDVDAPRVALLDGFLIHAPVERRGGGELPHTVQRLVAHLCLCGRTPRSALAGQLWPEASEDHAHGSLRSALWRLQKALPGLVRVSGVHLCLADGVRVDVHELAHWAARLRDPRSPLDDVAVPAAAMRGELLPGWYDDWVILERERLRQLRLHALELVAARLIAAGRFGDALEAAYAAVGAEPLRESAHRTVIQVHMAEGNVAEALRAYEYFRHLFDRELGVRPSGQMSRLVAGLLGVPSPRPGGRVPQR</sequence>
<dbReference type="SUPFAM" id="SSF48452">
    <property type="entry name" value="TPR-like"/>
    <property type="match status" value="1"/>
</dbReference>
<accession>A0A5S5CZT9</accession>
<feature type="domain" description="Bacterial transcriptional activator" evidence="1">
    <location>
        <begin position="97"/>
        <end position="235"/>
    </location>
</feature>
<comment type="caution">
    <text evidence="2">The sequence shown here is derived from an EMBL/GenBank/DDBJ whole genome shotgun (WGS) entry which is preliminary data.</text>
</comment>
<dbReference type="EMBL" id="VNHW01000003">
    <property type="protein sequence ID" value="TYP89035.1"/>
    <property type="molecule type" value="Genomic_DNA"/>
</dbReference>
<dbReference type="InterPro" id="IPR005158">
    <property type="entry name" value="BTAD"/>
</dbReference>
<evidence type="ECO:0000313" key="2">
    <source>
        <dbReference type="EMBL" id="TYP89035.1"/>
    </source>
</evidence>
<dbReference type="InterPro" id="IPR051677">
    <property type="entry name" value="AfsR-DnrI-RedD_regulator"/>
</dbReference>
<protein>
    <submittedName>
        <fullName evidence="2">DNA-binding SARP family transcriptional activator</fullName>
    </submittedName>
</protein>
<organism evidence="2 3">
    <name type="scientific">Blastococcus xanthinilyticus</name>
    <dbReference type="NCBI Taxonomy" id="1564164"/>
    <lineage>
        <taxon>Bacteria</taxon>
        <taxon>Bacillati</taxon>
        <taxon>Actinomycetota</taxon>
        <taxon>Actinomycetes</taxon>
        <taxon>Geodermatophilales</taxon>
        <taxon>Geodermatophilaceae</taxon>
        <taxon>Blastococcus</taxon>
    </lineage>
</organism>
<dbReference type="GO" id="GO:0003677">
    <property type="term" value="F:DNA binding"/>
    <property type="evidence" value="ECO:0007669"/>
    <property type="project" value="UniProtKB-KW"/>
</dbReference>
<dbReference type="RefSeq" id="WP_166532247.1">
    <property type="nucleotide sequence ID" value="NZ_VNHW01000003.1"/>
</dbReference>
<name>A0A5S5CZT9_9ACTN</name>
<proteinExistence type="predicted"/>
<dbReference type="Proteomes" id="UP000322499">
    <property type="component" value="Unassembled WGS sequence"/>
</dbReference>
<keyword evidence="2" id="KW-0238">DNA-binding</keyword>
<evidence type="ECO:0000259" key="1">
    <source>
        <dbReference type="SMART" id="SM01043"/>
    </source>
</evidence>
<evidence type="ECO:0000313" key="3">
    <source>
        <dbReference type="Proteomes" id="UP000322499"/>
    </source>
</evidence>
<dbReference type="AlphaFoldDB" id="A0A5S5CZT9"/>
<keyword evidence="3" id="KW-1185">Reference proteome</keyword>
<dbReference type="Gene3D" id="1.25.40.10">
    <property type="entry name" value="Tetratricopeptide repeat domain"/>
    <property type="match status" value="1"/>
</dbReference>
<dbReference type="InterPro" id="IPR011990">
    <property type="entry name" value="TPR-like_helical_dom_sf"/>
</dbReference>
<reference evidence="2 3" key="1">
    <citation type="submission" date="2019-07" db="EMBL/GenBank/DDBJ databases">
        <title>Genomic Encyclopedia of Archaeal and Bacterial Type Strains, Phase II (KMG-II): from individual species to whole genera.</title>
        <authorList>
            <person name="Goeker M."/>
        </authorList>
    </citation>
    <scope>NUCLEOTIDE SEQUENCE [LARGE SCALE GENOMIC DNA]</scope>
    <source>
        <strain evidence="2 3">DSM 46842</strain>
    </source>
</reference>
<dbReference type="PANTHER" id="PTHR35807">
    <property type="entry name" value="TRANSCRIPTIONAL REGULATOR REDD-RELATED"/>
    <property type="match status" value="1"/>
</dbReference>
<gene>
    <name evidence="2" type="ORF">BD833_103191</name>
</gene>